<organism evidence="2 3">
    <name type="scientific">Atopostipes suicloacalis DSM 15692</name>
    <dbReference type="NCBI Taxonomy" id="1121025"/>
    <lineage>
        <taxon>Bacteria</taxon>
        <taxon>Bacillati</taxon>
        <taxon>Bacillota</taxon>
        <taxon>Bacilli</taxon>
        <taxon>Lactobacillales</taxon>
        <taxon>Carnobacteriaceae</taxon>
        <taxon>Atopostipes</taxon>
    </lineage>
</organism>
<reference evidence="2 3" key="1">
    <citation type="submission" date="2016-11" db="EMBL/GenBank/DDBJ databases">
        <authorList>
            <person name="Jaros S."/>
            <person name="Januszkiewicz K."/>
            <person name="Wedrychowicz H."/>
        </authorList>
    </citation>
    <scope>NUCLEOTIDE SEQUENCE [LARGE SCALE GENOMIC DNA]</scope>
    <source>
        <strain evidence="2 3">DSM 15692</strain>
    </source>
</reference>
<proteinExistence type="predicted"/>
<feature type="transmembrane region" description="Helical" evidence="1">
    <location>
        <begin position="237"/>
        <end position="259"/>
    </location>
</feature>
<dbReference type="InterPro" id="IPR021359">
    <property type="entry name" value="DUF2812"/>
</dbReference>
<evidence type="ECO:0008006" key="4">
    <source>
        <dbReference type="Google" id="ProtNLM"/>
    </source>
</evidence>
<dbReference type="Pfam" id="PF11193">
    <property type="entry name" value="DUF2812"/>
    <property type="match status" value="1"/>
</dbReference>
<protein>
    <recommendedName>
        <fullName evidence="4">DUF2812 domain-containing protein</fullName>
    </recommendedName>
</protein>
<name>A0A1M4ZN55_9LACT</name>
<feature type="transmembrane region" description="Helical" evidence="1">
    <location>
        <begin position="210"/>
        <end position="231"/>
    </location>
</feature>
<evidence type="ECO:0000313" key="2">
    <source>
        <dbReference type="EMBL" id="SHF19434.1"/>
    </source>
</evidence>
<dbReference type="EMBL" id="FQUF01000042">
    <property type="protein sequence ID" value="SHF19434.1"/>
    <property type="molecule type" value="Genomic_DNA"/>
</dbReference>
<feature type="transmembrane region" description="Helical" evidence="1">
    <location>
        <begin position="131"/>
        <end position="152"/>
    </location>
</feature>
<feature type="transmembrane region" description="Helical" evidence="1">
    <location>
        <begin position="266"/>
        <end position="287"/>
    </location>
</feature>
<sequence length="488" mass="56580">MMNFKIEINYLNIDNYPIVEAHLEDMASNGWLIHKIFAGTIFIYKRIEAEELDFSISPYEIETAFTRKTKVDLEEFHTVSKNVGWDYATKSYDLHVYFKPKESKAVPIHTDEEEEFKTLEFIAKKYLRAQYILLPFLIFLSWWNIGSIINNIHSMKNGYTQIASLLIPFAFLISIIHIIDLKKFLKKNRKNTENGDHLEFRYSNQWINKALYSASYIIFLSLIVYSLYSIVSLKNTTLLIGFLPVVIGFSLGTLSRIIIKPIRKGLGFKVTGFIVTLILAFIIGGRINISNFNFLSQSQDVIDPDNYKVLTYDSFSSENPETKKRSSKNASFLIPSSYDYTSFSKKEGPLRTEYSKALTESLARNLVSRYIQKGKNSLRGNYSLEIEQSFIEKSYNSHLANSGFTEEDYNRLRNEKSHDAIDKAEEILFKNSVTKDDDLWHLDETYFLNYEKDEVVLRNENEVFYLSGLDFSDPAIVNETKAQLNLDE</sequence>
<feature type="transmembrane region" description="Helical" evidence="1">
    <location>
        <begin position="158"/>
        <end position="179"/>
    </location>
</feature>
<dbReference type="Proteomes" id="UP000184128">
    <property type="component" value="Unassembled WGS sequence"/>
</dbReference>
<keyword evidence="1" id="KW-0472">Membrane</keyword>
<keyword evidence="3" id="KW-1185">Reference proteome</keyword>
<gene>
    <name evidence="2" type="ORF">SAMN02745249_02007</name>
</gene>
<evidence type="ECO:0000313" key="3">
    <source>
        <dbReference type="Proteomes" id="UP000184128"/>
    </source>
</evidence>
<dbReference type="STRING" id="1121025.SAMN02745249_02007"/>
<dbReference type="AlphaFoldDB" id="A0A1M4ZN55"/>
<evidence type="ECO:0000256" key="1">
    <source>
        <dbReference type="SAM" id="Phobius"/>
    </source>
</evidence>
<accession>A0A1M4ZN55</accession>
<keyword evidence="1" id="KW-1133">Transmembrane helix</keyword>
<keyword evidence="1" id="KW-0812">Transmembrane</keyword>